<reference evidence="7" key="1">
    <citation type="journal article" date="2021" name="Proc. Natl. Acad. Sci. U.S.A.">
        <title>Three genomes in the algal genus Volvox reveal the fate of a haploid sex-determining region after a transition to homothallism.</title>
        <authorList>
            <person name="Yamamoto K."/>
            <person name="Hamaji T."/>
            <person name="Kawai-Toyooka H."/>
            <person name="Matsuzaki R."/>
            <person name="Takahashi F."/>
            <person name="Nishimura Y."/>
            <person name="Kawachi M."/>
            <person name="Noguchi H."/>
            <person name="Minakuchi Y."/>
            <person name="Umen J.G."/>
            <person name="Toyoda A."/>
            <person name="Nozaki H."/>
        </authorList>
    </citation>
    <scope>NUCLEOTIDE SEQUENCE</scope>
    <source>
        <strain evidence="8">NIES-3785</strain>
        <strain evidence="7">NIES-3786</strain>
    </source>
</reference>
<evidence type="ECO:0000313" key="7">
    <source>
        <dbReference type="EMBL" id="GIL69562.1"/>
    </source>
</evidence>
<proteinExistence type="inferred from homology"/>
<evidence type="ECO:0000313" key="8">
    <source>
        <dbReference type="EMBL" id="GIM09841.1"/>
    </source>
</evidence>
<evidence type="ECO:0000256" key="2">
    <source>
        <dbReference type="ARBA" id="ARBA00009012"/>
    </source>
</evidence>
<evidence type="ECO:0000256" key="3">
    <source>
        <dbReference type="ARBA" id="ARBA00022692"/>
    </source>
</evidence>
<dbReference type="Proteomes" id="UP000722791">
    <property type="component" value="Unassembled WGS sequence"/>
</dbReference>
<gene>
    <name evidence="7" type="ORF">Vretifemale_492</name>
    <name evidence="8" type="ORF">Vretimale_13649</name>
</gene>
<organism evidence="7 9">
    <name type="scientific">Volvox reticuliferus</name>
    <dbReference type="NCBI Taxonomy" id="1737510"/>
    <lineage>
        <taxon>Eukaryota</taxon>
        <taxon>Viridiplantae</taxon>
        <taxon>Chlorophyta</taxon>
        <taxon>core chlorophytes</taxon>
        <taxon>Chlorophyceae</taxon>
        <taxon>CS clade</taxon>
        <taxon>Chlamydomonadales</taxon>
        <taxon>Volvocaceae</taxon>
        <taxon>Volvox</taxon>
    </lineage>
</organism>
<comment type="caution">
    <text evidence="7">The sequence shown here is derived from an EMBL/GenBank/DDBJ whole genome shotgun (WGS) entry which is preliminary data.</text>
</comment>
<name>A0A8J4FCT3_9CHLO</name>
<sequence>MYQGHYACCCADTWASELGILSRSVPRLITTGRKVPPGTNGGVTLLGLCCSVAGGLTIGLAFFAGGVAGCAWGVVPRGGSLCPLPVKGSAGRWTLRDAMLGSGPAALPVLAAVGLACGLFGSLLDSFLGATLQYTGWDLKTGRVVGWGCGRRGTGRGGDNGTQVVHVSGLHLLSNNGVNFIAGAATAALGAALLKSWSVAVPLDNVI</sequence>
<dbReference type="AlphaFoldDB" id="A0A8J4FCT3"/>
<comment type="subcellular location">
    <subcellularLocation>
        <location evidence="1">Membrane</location>
        <topology evidence="1">Multi-pass membrane protein</topology>
    </subcellularLocation>
</comment>
<evidence type="ECO:0000256" key="4">
    <source>
        <dbReference type="ARBA" id="ARBA00022989"/>
    </source>
</evidence>
<dbReference type="GO" id="GO:0016020">
    <property type="term" value="C:membrane"/>
    <property type="evidence" value="ECO:0007669"/>
    <property type="project" value="UniProtKB-SubCell"/>
</dbReference>
<keyword evidence="9" id="KW-1185">Reference proteome</keyword>
<accession>A0A8J4FCT3</accession>
<dbReference type="PANTHER" id="PTHR13353:SF14">
    <property type="entry name" value="PROTEIN PGR"/>
    <property type="match status" value="1"/>
</dbReference>
<evidence type="ECO:0000256" key="6">
    <source>
        <dbReference type="SAM" id="Phobius"/>
    </source>
</evidence>
<evidence type="ECO:0000256" key="1">
    <source>
        <dbReference type="ARBA" id="ARBA00004141"/>
    </source>
</evidence>
<evidence type="ECO:0000256" key="5">
    <source>
        <dbReference type="ARBA" id="ARBA00023136"/>
    </source>
</evidence>
<protein>
    <recommendedName>
        <fullName evidence="10">Transmembrane protein 19</fullName>
    </recommendedName>
</protein>
<keyword evidence="5 6" id="KW-0472">Membrane</keyword>
<evidence type="ECO:0008006" key="10">
    <source>
        <dbReference type="Google" id="ProtNLM"/>
    </source>
</evidence>
<dbReference type="EMBL" id="BNCP01000001">
    <property type="protein sequence ID" value="GIL69562.1"/>
    <property type="molecule type" value="Genomic_DNA"/>
</dbReference>
<comment type="similarity">
    <text evidence="2">Belongs to the TMEM19 family.</text>
</comment>
<keyword evidence="3 6" id="KW-0812">Transmembrane</keyword>
<feature type="transmembrane region" description="Helical" evidence="6">
    <location>
        <begin position="43"/>
        <end position="75"/>
    </location>
</feature>
<dbReference type="Pfam" id="PF01940">
    <property type="entry name" value="DUF92"/>
    <property type="match status" value="1"/>
</dbReference>
<keyword evidence="4 6" id="KW-1133">Transmembrane helix</keyword>
<dbReference type="Proteomes" id="UP000747110">
    <property type="component" value="Unassembled WGS sequence"/>
</dbReference>
<dbReference type="InterPro" id="IPR002794">
    <property type="entry name" value="DUF92_TMEM19"/>
</dbReference>
<dbReference type="OrthoDB" id="30881at2759"/>
<dbReference type="PANTHER" id="PTHR13353">
    <property type="entry name" value="TRANSMEMBRANE PROTEIN 19"/>
    <property type="match status" value="1"/>
</dbReference>
<evidence type="ECO:0000313" key="9">
    <source>
        <dbReference type="Proteomes" id="UP000747110"/>
    </source>
</evidence>
<feature type="transmembrane region" description="Helical" evidence="6">
    <location>
        <begin position="105"/>
        <end position="124"/>
    </location>
</feature>
<dbReference type="EMBL" id="BNCQ01000032">
    <property type="protein sequence ID" value="GIM09841.1"/>
    <property type="molecule type" value="Genomic_DNA"/>
</dbReference>